<keyword evidence="1" id="KW-0175">Coiled coil</keyword>
<evidence type="ECO:0000256" key="1">
    <source>
        <dbReference type="SAM" id="Coils"/>
    </source>
</evidence>
<name>A0A8S5V1U1_9CAUD</name>
<protein>
    <submittedName>
        <fullName evidence="2">Uncharacterized protein</fullName>
    </submittedName>
</protein>
<feature type="coiled-coil region" evidence="1">
    <location>
        <begin position="169"/>
        <end position="201"/>
    </location>
</feature>
<sequence length="207" mass="23968">MANCLFGDEWYTCLTITGSKCTECIKHDSELSKKKLKQTKFKARPDKRMGSKFELKNHNANEALVNDVVNRMTPNSGAGKIKGDQEIKGIINVSEELKTQVTEKARGKKTFTIHKEWLDKLKRESQDREFYYLKFCFHESEDDVFVVVDQEIIMSMIKTMIEDRRKANNADHLIRLANLERDKAIAENNLLRAKKALLEEKLNDPSK</sequence>
<proteinExistence type="predicted"/>
<organism evidence="2">
    <name type="scientific">Myoviridae sp. ctJ2i1</name>
    <dbReference type="NCBI Taxonomy" id="2825079"/>
    <lineage>
        <taxon>Viruses</taxon>
        <taxon>Duplodnaviria</taxon>
        <taxon>Heunggongvirae</taxon>
        <taxon>Uroviricota</taxon>
        <taxon>Caudoviricetes</taxon>
    </lineage>
</organism>
<evidence type="ECO:0000313" key="2">
    <source>
        <dbReference type="EMBL" id="DAG00587.1"/>
    </source>
</evidence>
<accession>A0A8S5V1U1</accession>
<dbReference type="EMBL" id="BK016182">
    <property type="protein sequence ID" value="DAG00587.1"/>
    <property type="molecule type" value="Genomic_DNA"/>
</dbReference>
<reference evidence="2" key="1">
    <citation type="journal article" date="2021" name="Proc. Natl. Acad. Sci. U.S.A.">
        <title>A Catalog of Tens of Thousands of Viruses from Human Metagenomes Reveals Hidden Associations with Chronic Diseases.</title>
        <authorList>
            <person name="Tisza M.J."/>
            <person name="Buck C.B."/>
        </authorList>
    </citation>
    <scope>NUCLEOTIDE SEQUENCE</scope>
    <source>
        <strain evidence="2">CtJ2i1</strain>
    </source>
</reference>